<dbReference type="AlphaFoldDB" id="A0AAJ0FPW9"/>
<name>A0AAJ0FPW9_9PEZI</name>
<dbReference type="Gene3D" id="3.60.21.10">
    <property type="match status" value="1"/>
</dbReference>
<evidence type="ECO:0000256" key="1">
    <source>
        <dbReference type="SAM" id="MobiDB-lite"/>
    </source>
</evidence>
<proteinExistence type="predicted"/>
<feature type="region of interest" description="Disordered" evidence="1">
    <location>
        <begin position="271"/>
        <end position="361"/>
    </location>
</feature>
<evidence type="ECO:0000259" key="2">
    <source>
        <dbReference type="Pfam" id="PF00149"/>
    </source>
</evidence>
<dbReference type="CDD" id="cd07379">
    <property type="entry name" value="MPP_239FB"/>
    <property type="match status" value="1"/>
</dbReference>
<gene>
    <name evidence="3" type="ORF">QBC33DRAFT_278600</name>
</gene>
<dbReference type="GO" id="GO:0016787">
    <property type="term" value="F:hydrolase activity"/>
    <property type="evidence" value="ECO:0007669"/>
    <property type="project" value="InterPro"/>
</dbReference>
<dbReference type="SUPFAM" id="SSF56300">
    <property type="entry name" value="Metallo-dependent phosphatases"/>
    <property type="match status" value="1"/>
</dbReference>
<sequence>MESLSPSTARSMRSRRTRFVCIADTHNRPVKLPKGDVLIHAGDLTNQGSYSELAKAVYWLENTDFEAKIVIAGNHDITLDRDFYARRGSSLHSQSIQDPEECISLLTSSPTVTYLCHSQATIRLTKPDGPRTTFTVFGSPYSPRVGRWAFDYARSDLASGSSSPGPHPLAPDTEHPAVGIQSQPLPGPTAAELWSSIPLATDILVTHTPPHLHCDRSTTHDLNLGCEDLRRALWHIRPRLHVCGHVHEARGAERVRWDIRGEGREPYTEVGAEPWVDPCPDGGKISLVDLTGRGGRAPLDNDGSHPATAPQLGPGSQTGDPTQRGLGSFGESSASGRPANCGDADPEGGALLTGQAGDPESMARCDRASLLGRTGRRETCVVNCAIAATSWPHAGGRRFHKPVVVDLDLPVCEGQD</sequence>
<dbReference type="InterPro" id="IPR029052">
    <property type="entry name" value="Metallo-depent_PP-like"/>
</dbReference>
<comment type="caution">
    <text evidence="3">The sequence shown here is derived from an EMBL/GenBank/DDBJ whole genome shotgun (WGS) entry which is preliminary data.</text>
</comment>
<evidence type="ECO:0000313" key="3">
    <source>
        <dbReference type="EMBL" id="KAK1770698.1"/>
    </source>
</evidence>
<dbReference type="Pfam" id="PF00149">
    <property type="entry name" value="Metallophos"/>
    <property type="match status" value="1"/>
</dbReference>
<dbReference type="EMBL" id="MU839000">
    <property type="protein sequence ID" value="KAK1770698.1"/>
    <property type="molecule type" value="Genomic_DNA"/>
</dbReference>
<protein>
    <submittedName>
        <fullName evidence="3">Metallophosphoesterase domain-containing protein 1</fullName>
    </submittedName>
</protein>
<dbReference type="GeneID" id="85306417"/>
<dbReference type="InterPro" id="IPR004843">
    <property type="entry name" value="Calcineurin-like_PHP"/>
</dbReference>
<feature type="region of interest" description="Disordered" evidence="1">
    <location>
        <begin position="159"/>
        <end position="179"/>
    </location>
</feature>
<dbReference type="PANTHER" id="PTHR12905">
    <property type="entry name" value="METALLOPHOSPHOESTERASE"/>
    <property type="match status" value="1"/>
</dbReference>
<evidence type="ECO:0000313" key="4">
    <source>
        <dbReference type="Proteomes" id="UP001244011"/>
    </source>
</evidence>
<keyword evidence="4" id="KW-1185">Reference proteome</keyword>
<dbReference type="InterPro" id="IPR051693">
    <property type="entry name" value="UPF0046_metallophosphoest"/>
</dbReference>
<accession>A0AAJ0FPW9</accession>
<dbReference type="PANTHER" id="PTHR12905:SF16">
    <property type="entry name" value="SER_THR PROTEIN PHOSPHATASE FAMILY PROTEIN (AFU_ORTHOLOGUE AFUA_1G06000)"/>
    <property type="match status" value="1"/>
</dbReference>
<organism evidence="3 4">
    <name type="scientific">Phialemonium atrogriseum</name>
    <dbReference type="NCBI Taxonomy" id="1093897"/>
    <lineage>
        <taxon>Eukaryota</taxon>
        <taxon>Fungi</taxon>
        <taxon>Dikarya</taxon>
        <taxon>Ascomycota</taxon>
        <taxon>Pezizomycotina</taxon>
        <taxon>Sordariomycetes</taxon>
        <taxon>Sordariomycetidae</taxon>
        <taxon>Cephalothecales</taxon>
        <taxon>Cephalothecaceae</taxon>
        <taxon>Phialemonium</taxon>
    </lineage>
</organism>
<dbReference type="RefSeq" id="XP_060286911.1">
    <property type="nucleotide sequence ID" value="XM_060423230.1"/>
</dbReference>
<feature type="domain" description="Calcineurin-like phosphoesterase" evidence="2">
    <location>
        <begin position="31"/>
        <end position="248"/>
    </location>
</feature>
<dbReference type="Proteomes" id="UP001244011">
    <property type="component" value="Unassembled WGS sequence"/>
</dbReference>
<reference evidence="3" key="1">
    <citation type="submission" date="2023-06" db="EMBL/GenBank/DDBJ databases">
        <title>Genome-scale phylogeny and comparative genomics of the fungal order Sordariales.</title>
        <authorList>
            <consortium name="Lawrence Berkeley National Laboratory"/>
            <person name="Hensen N."/>
            <person name="Bonometti L."/>
            <person name="Westerberg I."/>
            <person name="Brannstrom I.O."/>
            <person name="Guillou S."/>
            <person name="Cros-Aarteil S."/>
            <person name="Calhoun S."/>
            <person name="Haridas S."/>
            <person name="Kuo A."/>
            <person name="Mondo S."/>
            <person name="Pangilinan J."/>
            <person name="Riley R."/>
            <person name="Labutti K."/>
            <person name="Andreopoulos B."/>
            <person name="Lipzen A."/>
            <person name="Chen C."/>
            <person name="Yanf M."/>
            <person name="Daum C."/>
            <person name="Ng V."/>
            <person name="Clum A."/>
            <person name="Steindorff A."/>
            <person name="Ohm R."/>
            <person name="Martin F."/>
            <person name="Silar P."/>
            <person name="Natvig D."/>
            <person name="Lalanne C."/>
            <person name="Gautier V."/>
            <person name="Ament-Velasquez S.L."/>
            <person name="Kruys A."/>
            <person name="Hutchinson M.I."/>
            <person name="Powell A.J."/>
            <person name="Barry K."/>
            <person name="Miller A.N."/>
            <person name="Grigoriev I.V."/>
            <person name="Debuchy R."/>
            <person name="Gladieux P."/>
            <person name="Thoren M.H."/>
            <person name="Johannesson H."/>
        </authorList>
    </citation>
    <scope>NUCLEOTIDE SEQUENCE</scope>
    <source>
        <strain evidence="3">8032-3</strain>
    </source>
</reference>